<reference evidence="2" key="1">
    <citation type="submission" date="2016-11" db="UniProtKB">
        <authorList>
            <consortium name="WormBaseParasite"/>
        </authorList>
    </citation>
    <scope>IDENTIFICATION</scope>
</reference>
<evidence type="ECO:0000313" key="2">
    <source>
        <dbReference type="WBParaSite" id="BXY_1011600.1"/>
    </source>
</evidence>
<dbReference type="Proteomes" id="UP000095284">
    <property type="component" value="Unplaced"/>
</dbReference>
<name>A0A1I7SAR9_BURXY</name>
<sequence length="349" mass="40549">MVLHELFERIHEYTPLFEVVVGAFCVLLNVYFSFRLNQLTTMNVNLKFTLVTTNIATALVAVCHSANMLPLHVYTLHGNYIVPRLMALFVYTCFFIHHCCVCVIDIKFILLGLERRFAFQQREVYEHDNGACGRKLLVITIGLVISETLIRCILKYFTSTETDIDLLLRDIFLLENSPAMIFVCHVVCFISLVYGFLEFHFLNHSTAHSRYSSKSLSESYQLKEVQSVIKIVRPLLWFYFACAQVCVVCAAVMVYVIYFLPEPDMKVYHHMIALENIAIGSYNLFSTIFMLLHFSKLRVIVFNDLLRLFCLNRRYSSVTPNSGFVVENAEHFQNLQSMWDQRLQKKMFG</sequence>
<protein>
    <submittedName>
        <fullName evidence="2">Uncharacterized protein</fullName>
    </submittedName>
</protein>
<proteinExistence type="predicted"/>
<accession>A0A1I7SAR9</accession>
<organism evidence="1 2">
    <name type="scientific">Bursaphelenchus xylophilus</name>
    <name type="common">Pinewood nematode worm</name>
    <name type="synonym">Aphelenchoides xylophilus</name>
    <dbReference type="NCBI Taxonomy" id="6326"/>
    <lineage>
        <taxon>Eukaryota</taxon>
        <taxon>Metazoa</taxon>
        <taxon>Ecdysozoa</taxon>
        <taxon>Nematoda</taxon>
        <taxon>Chromadorea</taxon>
        <taxon>Rhabditida</taxon>
        <taxon>Tylenchina</taxon>
        <taxon>Tylenchomorpha</taxon>
        <taxon>Aphelenchoidea</taxon>
        <taxon>Aphelenchoididae</taxon>
        <taxon>Bursaphelenchus</taxon>
    </lineage>
</organism>
<dbReference type="AlphaFoldDB" id="A0A1I7SAR9"/>
<evidence type="ECO:0000313" key="1">
    <source>
        <dbReference type="Proteomes" id="UP000095284"/>
    </source>
</evidence>
<dbReference type="WBParaSite" id="BXY_1011600.1">
    <property type="protein sequence ID" value="BXY_1011600.1"/>
    <property type="gene ID" value="BXY_1011600"/>
</dbReference>